<reference evidence="1" key="1">
    <citation type="submission" date="2020-05" db="UniProtKB">
        <authorList>
            <consortium name="EnsemblMetazoa"/>
        </authorList>
    </citation>
    <scope>IDENTIFICATION</scope>
    <source>
        <strain evidence="1">MAF</strain>
    </source>
</reference>
<dbReference type="EnsemblMetazoa" id="AMEM009793-RA">
    <property type="protein sequence ID" value="AMEM009793-PA"/>
    <property type="gene ID" value="AMEM009793"/>
</dbReference>
<dbReference type="AlphaFoldDB" id="A0A182V6R3"/>
<protein>
    <submittedName>
        <fullName evidence="1">Uncharacterized protein</fullName>
    </submittedName>
</protein>
<keyword evidence="2" id="KW-1185">Reference proteome</keyword>
<evidence type="ECO:0000313" key="2">
    <source>
        <dbReference type="Proteomes" id="UP000075903"/>
    </source>
</evidence>
<accession>A0A182V6R3</accession>
<sequence length="133" mass="15405">MEIDRLTIAVIASPTNRIGPKRHRPLPKAWKRKVCLARSGTTRHSNRRWKQLGQLAEVISAVLRITLHNFGQWSLCDTLCQPGQGFLLDRFPVGRVHARRIDPALERFHRLAELFQPLLGERTVLRERSKVDR</sequence>
<dbReference type="VEuPathDB" id="VectorBase:AMEM009793"/>
<proteinExistence type="predicted"/>
<name>A0A182V6R3_ANOME</name>
<organism evidence="1 2">
    <name type="scientific">Anopheles merus</name>
    <name type="common">Mosquito</name>
    <dbReference type="NCBI Taxonomy" id="30066"/>
    <lineage>
        <taxon>Eukaryota</taxon>
        <taxon>Metazoa</taxon>
        <taxon>Ecdysozoa</taxon>
        <taxon>Arthropoda</taxon>
        <taxon>Hexapoda</taxon>
        <taxon>Insecta</taxon>
        <taxon>Pterygota</taxon>
        <taxon>Neoptera</taxon>
        <taxon>Endopterygota</taxon>
        <taxon>Diptera</taxon>
        <taxon>Nematocera</taxon>
        <taxon>Culicoidea</taxon>
        <taxon>Culicidae</taxon>
        <taxon>Anophelinae</taxon>
        <taxon>Anopheles</taxon>
    </lineage>
</organism>
<evidence type="ECO:0000313" key="1">
    <source>
        <dbReference type="EnsemblMetazoa" id="AMEM009793-PA"/>
    </source>
</evidence>
<dbReference type="Proteomes" id="UP000075903">
    <property type="component" value="Unassembled WGS sequence"/>
</dbReference>